<feature type="transmembrane region" description="Helical" evidence="6">
    <location>
        <begin position="120"/>
        <end position="141"/>
    </location>
</feature>
<evidence type="ECO:0000313" key="8">
    <source>
        <dbReference type="EMBL" id="KAK0652111.1"/>
    </source>
</evidence>
<dbReference type="PANTHER" id="PTHR10556">
    <property type="entry name" value="3-OXO-5-ALPHA-STEROID 4-DEHYDROGENASE"/>
    <property type="match status" value="1"/>
</dbReference>
<comment type="subcellular location">
    <subcellularLocation>
        <location evidence="1">Membrane</location>
        <topology evidence="1">Multi-pass membrane protein</topology>
    </subcellularLocation>
</comment>
<reference evidence="8" key="1">
    <citation type="submission" date="2023-06" db="EMBL/GenBank/DDBJ databases">
        <title>Genome-scale phylogeny and comparative genomics of the fungal order Sordariales.</title>
        <authorList>
            <consortium name="Lawrence Berkeley National Laboratory"/>
            <person name="Hensen N."/>
            <person name="Bonometti L."/>
            <person name="Westerberg I."/>
            <person name="Brannstrom I.O."/>
            <person name="Guillou S."/>
            <person name="Cros-Aarteil S."/>
            <person name="Calhoun S."/>
            <person name="Haridas S."/>
            <person name="Kuo A."/>
            <person name="Mondo S."/>
            <person name="Pangilinan J."/>
            <person name="Riley R."/>
            <person name="Labutti K."/>
            <person name="Andreopoulos B."/>
            <person name="Lipzen A."/>
            <person name="Chen C."/>
            <person name="Yanf M."/>
            <person name="Daum C."/>
            <person name="Ng V."/>
            <person name="Clum A."/>
            <person name="Steindorff A."/>
            <person name="Ohm R."/>
            <person name="Martin F."/>
            <person name="Silar P."/>
            <person name="Natvig D."/>
            <person name="Lalanne C."/>
            <person name="Gautier V."/>
            <person name="Ament-Velasquez S.L."/>
            <person name="Kruys A."/>
            <person name="Hutchinson M.I."/>
            <person name="Powell A.J."/>
            <person name="Barry K."/>
            <person name="Miller A.N."/>
            <person name="Grigoriev I.V."/>
            <person name="Debuchy R."/>
            <person name="Gladieux P."/>
            <person name="Thoren M.H."/>
            <person name="Johannesson H."/>
        </authorList>
    </citation>
    <scope>NUCLEOTIDE SEQUENCE</scope>
    <source>
        <strain evidence="8">SMH2532-1</strain>
    </source>
</reference>
<dbReference type="EMBL" id="JAULSV010000002">
    <property type="protein sequence ID" value="KAK0652111.1"/>
    <property type="molecule type" value="Genomic_DNA"/>
</dbReference>
<sequence length="293" mass="33651">MTTGLVDNWYPPSKENYDFVISLWKWYPAFCSLQWVLSWHGMGKTSVDSRLNIPGRIGWLTMEVPGFLSLLYTMTTLPAQLGIDSLPWQNKVLGGLFVIHYTYRAVLFPLMQPSISPMHVVIWGSAFTFQVINGSLIGAYLSGYGPSTPAQWDAQLAPFSTAQFVAGIALFYIGLVGNYYHDEELREIRRREQARQDRIAREKGGSAKRIEKHYEIPQAGFFKIMLFPHYFMEWIEWLGFWVAAGWSCTPARCFLVNEVSAMLPRAVRGKQWYVEKFGKEKIEKKWAAIPGVW</sequence>
<dbReference type="AlphaFoldDB" id="A0AA39YGB6"/>
<gene>
    <name evidence="8" type="ORF">B0T16DRAFT_454512</name>
</gene>
<feature type="transmembrane region" description="Helical" evidence="6">
    <location>
        <begin position="20"/>
        <end position="41"/>
    </location>
</feature>
<feature type="transmembrane region" description="Helical" evidence="6">
    <location>
        <begin position="92"/>
        <end position="111"/>
    </location>
</feature>
<evidence type="ECO:0000256" key="2">
    <source>
        <dbReference type="ARBA" id="ARBA00007742"/>
    </source>
</evidence>
<dbReference type="GO" id="GO:0016020">
    <property type="term" value="C:membrane"/>
    <property type="evidence" value="ECO:0007669"/>
    <property type="project" value="UniProtKB-SubCell"/>
</dbReference>
<evidence type="ECO:0000256" key="4">
    <source>
        <dbReference type="ARBA" id="ARBA00022989"/>
    </source>
</evidence>
<accession>A0AA39YGB6</accession>
<keyword evidence="4 6" id="KW-1133">Transmembrane helix</keyword>
<dbReference type="PIRSF" id="PIRSF015596">
    <property type="entry name" value="5_alpha-SR2"/>
    <property type="match status" value="1"/>
</dbReference>
<protein>
    <submittedName>
        <fullName evidence="8">3-oxo-5-alpha-steroid 4-dehydrogenase-domain-containing protein</fullName>
    </submittedName>
</protein>
<comment type="similarity">
    <text evidence="2">Belongs to the steroid 5-alpha reductase family.</text>
</comment>
<keyword evidence="9" id="KW-1185">Reference proteome</keyword>
<comment type="caution">
    <text evidence="8">The sequence shown here is derived from an EMBL/GenBank/DDBJ whole genome shotgun (WGS) entry which is preliminary data.</text>
</comment>
<dbReference type="InterPro" id="IPR039357">
    <property type="entry name" value="SRD5A/TECR"/>
</dbReference>
<evidence type="ECO:0000256" key="1">
    <source>
        <dbReference type="ARBA" id="ARBA00004141"/>
    </source>
</evidence>
<dbReference type="PANTHER" id="PTHR10556:SF43">
    <property type="entry name" value="STEROID 5-ALPHA-REDUCTASE DET2"/>
    <property type="match status" value="1"/>
</dbReference>
<evidence type="ECO:0000259" key="7">
    <source>
        <dbReference type="Pfam" id="PF02544"/>
    </source>
</evidence>
<organism evidence="8 9">
    <name type="scientific">Cercophora newfieldiana</name>
    <dbReference type="NCBI Taxonomy" id="92897"/>
    <lineage>
        <taxon>Eukaryota</taxon>
        <taxon>Fungi</taxon>
        <taxon>Dikarya</taxon>
        <taxon>Ascomycota</taxon>
        <taxon>Pezizomycotina</taxon>
        <taxon>Sordariomycetes</taxon>
        <taxon>Sordariomycetidae</taxon>
        <taxon>Sordariales</taxon>
        <taxon>Lasiosphaeriaceae</taxon>
        <taxon>Cercophora</taxon>
    </lineage>
</organism>
<proteinExistence type="inferred from homology"/>
<dbReference type="PROSITE" id="PS50244">
    <property type="entry name" value="S5A_REDUCTASE"/>
    <property type="match status" value="1"/>
</dbReference>
<dbReference type="InterPro" id="IPR016636">
    <property type="entry name" value="3-oxo-5-alpha-steroid_4-DH"/>
</dbReference>
<keyword evidence="3 6" id="KW-0812">Transmembrane</keyword>
<evidence type="ECO:0000313" key="9">
    <source>
        <dbReference type="Proteomes" id="UP001174936"/>
    </source>
</evidence>
<dbReference type="GO" id="GO:0008202">
    <property type="term" value="P:steroid metabolic process"/>
    <property type="evidence" value="ECO:0007669"/>
    <property type="project" value="InterPro"/>
</dbReference>
<dbReference type="InterPro" id="IPR001104">
    <property type="entry name" value="3-oxo-5_a-steroid_4-DH_C"/>
</dbReference>
<dbReference type="GO" id="GO:0003865">
    <property type="term" value="F:3-oxo-5-alpha-steroid 4-dehydrogenase activity"/>
    <property type="evidence" value="ECO:0007669"/>
    <property type="project" value="InterPro"/>
</dbReference>
<feature type="transmembrane region" description="Helical" evidence="6">
    <location>
        <begin position="161"/>
        <end position="181"/>
    </location>
</feature>
<evidence type="ECO:0000256" key="5">
    <source>
        <dbReference type="ARBA" id="ARBA00023136"/>
    </source>
</evidence>
<feature type="domain" description="3-oxo-5-alpha-steroid 4-dehydrogenase C-terminal" evidence="7">
    <location>
        <begin position="117"/>
        <end position="293"/>
    </location>
</feature>
<evidence type="ECO:0000256" key="3">
    <source>
        <dbReference type="ARBA" id="ARBA00022692"/>
    </source>
</evidence>
<evidence type="ECO:0000256" key="6">
    <source>
        <dbReference type="SAM" id="Phobius"/>
    </source>
</evidence>
<keyword evidence="5 6" id="KW-0472">Membrane</keyword>
<dbReference type="Pfam" id="PF02544">
    <property type="entry name" value="Steroid_dh"/>
    <property type="match status" value="1"/>
</dbReference>
<feature type="transmembrane region" description="Helical" evidence="6">
    <location>
        <begin position="53"/>
        <end position="72"/>
    </location>
</feature>
<dbReference type="Proteomes" id="UP001174936">
    <property type="component" value="Unassembled WGS sequence"/>
</dbReference>
<name>A0AA39YGB6_9PEZI</name>